<comment type="caution">
    <text evidence="1">The sequence shown here is derived from an EMBL/GenBank/DDBJ whole genome shotgun (WGS) entry which is preliminary data.</text>
</comment>
<dbReference type="Proteomes" id="UP001500631">
    <property type="component" value="Unassembled WGS sequence"/>
</dbReference>
<proteinExistence type="predicted"/>
<evidence type="ECO:0000313" key="1">
    <source>
        <dbReference type="EMBL" id="GAA5101640.1"/>
    </source>
</evidence>
<dbReference type="EMBL" id="BAABKE010000005">
    <property type="protein sequence ID" value="GAA5101640.1"/>
    <property type="molecule type" value="Genomic_DNA"/>
</dbReference>
<keyword evidence="2" id="KW-1185">Reference proteome</keyword>
<evidence type="ECO:0000313" key="2">
    <source>
        <dbReference type="Proteomes" id="UP001500631"/>
    </source>
</evidence>
<sequence length="102" mass="12015">MTSRELKELRILSILETRSLNRFEAEVFGDHCLHSTISALHKRKGCLFDKQWESVPNRFGEETRVKRYTLTYIPEPLQLKLNEYKKEKGAQPSKVKAPYSKF</sequence>
<protein>
    <recommendedName>
        <fullName evidence="3">Helix-turn-helix domain-containing protein</fullName>
    </recommendedName>
</protein>
<accession>A0ABP9MUP6</accession>
<gene>
    <name evidence="1" type="ORF">GCM10023338_18020</name>
</gene>
<organism evidence="1 2">
    <name type="scientific">Wohlfahrtiimonas larvae</name>
    <dbReference type="NCBI Taxonomy" id="1157986"/>
    <lineage>
        <taxon>Bacteria</taxon>
        <taxon>Pseudomonadati</taxon>
        <taxon>Pseudomonadota</taxon>
        <taxon>Gammaproteobacteria</taxon>
        <taxon>Cardiobacteriales</taxon>
        <taxon>Ignatzschineriaceae</taxon>
        <taxon>Wohlfahrtiimonas</taxon>
    </lineage>
</organism>
<dbReference type="RefSeq" id="WP_143691375.1">
    <property type="nucleotide sequence ID" value="NZ_BAABKE010000005.1"/>
</dbReference>
<reference evidence="2" key="1">
    <citation type="journal article" date="2019" name="Int. J. Syst. Evol. Microbiol.">
        <title>The Global Catalogue of Microorganisms (GCM) 10K type strain sequencing project: providing services to taxonomists for standard genome sequencing and annotation.</title>
        <authorList>
            <consortium name="The Broad Institute Genomics Platform"/>
            <consortium name="The Broad Institute Genome Sequencing Center for Infectious Disease"/>
            <person name="Wu L."/>
            <person name="Ma J."/>
        </authorList>
    </citation>
    <scope>NUCLEOTIDE SEQUENCE [LARGE SCALE GENOMIC DNA]</scope>
    <source>
        <strain evidence="2">JCM 18424</strain>
    </source>
</reference>
<name>A0ABP9MUP6_9GAMM</name>
<evidence type="ECO:0008006" key="3">
    <source>
        <dbReference type="Google" id="ProtNLM"/>
    </source>
</evidence>